<keyword evidence="9" id="KW-1185">Reference proteome</keyword>
<reference evidence="8 9" key="1">
    <citation type="journal article" date="2015" name="Int. J. Syst. Evol. Microbiol.">
        <title>Carboxylicivirga linearis sp. nov., isolated from a sea cucumber culture pond.</title>
        <authorList>
            <person name="Wang F.Q."/>
            <person name="Zhou Y.X."/>
            <person name="Lin X.Z."/>
            <person name="Chen G.J."/>
            <person name="Du Z.J."/>
        </authorList>
    </citation>
    <scope>NUCLEOTIDE SEQUENCE [LARGE SCALE GENOMIC DNA]</scope>
    <source>
        <strain evidence="8 9">FB218</strain>
    </source>
</reference>
<comment type="caution">
    <text evidence="8">The sequence shown here is derived from an EMBL/GenBank/DDBJ whole genome shotgun (WGS) entry which is preliminary data.</text>
</comment>
<evidence type="ECO:0000256" key="5">
    <source>
        <dbReference type="ARBA" id="ARBA00023237"/>
    </source>
</evidence>
<name>A0ABS5JYR4_9BACT</name>
<dbReference type="InterPro" id="IPR011990">
    <property type="entry name" value="TPR-like_helical_dom_sf"/>
</dbReference>
<evidence type="ECO:0000256" key="2">
    <source>
        <dbReference type="ARBA" id="ARBA00006275"/>
    </source>
</evidence>
<evidence type="ECO:0000256" key="3">
    <source>
        <dbReference type="ARBA" id="ARBA00022729"/>
    </source>
</evidence>
<keyword evidence="5" id="KW-0998">Cell outer membrane</keyword>
<dbReference type="RefSeq" id="WP_212216868.1">
    <property type="nucleotide sequence ID" value="NZ_JAGUCO010000013.1"/>
</dbReference>
<accession>A0ABS5JYR4</accession>
<evidence type="ECO:0000259" key="7">
    <source>
        <dbReference type="Pfam" id="PF14322"/>
    </source>
</evidence>
<proteinExistence type="inferred from homology"/>
<evidence type="ECO:0000256" key="1">
    <source>
        <dbReference type="ARBA" id="ARBA00004442"/>
    </source>
</evidence>
<evidence type="ECO:0000313" key="9">
    <source>
        <dbReference type="Proteomes" id="UP000708576"/>
    </source>
</evidence>
<dbReference type="SUPFAM" id="SSF48452">
    <property type="entry name" value="TPR-like"/>
    <property type="match status" value="1"/>
</dbReference>
<organism evidence="8 9">
    <name type="scientific">Carboxylicivirga linearis</name>
    <dbReference type="NCBI Taxonomy" id="1628157"/>
    <lineage>
        <taxon>Bacteria</taxon>
        <taxon>Pseudomonadati</taxon>
        <taxon>Bacteroidota</taxon>
        <taxon>Bacteroidia</taxon>
        <taxon>Marinilabiliales</taxon>
        <taxon>Marinilabiliaceae</taxon>
        <taxon>Carboxylicivirga</taxon>
    </lineage>
</organism>
<evidence type="ECO:0000313" key="8">
    <source>
        <dbReference type="EMBL" id="MBS2099624.1"/>
    </source>
</evidence>
<feature type="domain" description="RagB/SusD" evidence="6">
    <location>
        <begin position="359"/>
        <end position="530"/>
    </location>
</feature>
<protein>
    <submittedName>
        <fullName evidence="8">RagB/SusD family nutrient uptake outer membrane protein</fullName>
    </submittedName>
</protein>
<dbReference type="EMBL" id="JAGUCO010000013">
    <property type="protein sequence ID" value="MBS2099624.1"/>
    <property type="molecule type" value="Genomic_DNA"/>
</dbReference>
<evidence type="ECO:0000259" key="6">
    <source>
        <dbReference type="Pfam" id="PF07980"/>
    </source>
</evidence>
<comment type="similarity">
    <text evidence="2">Belongs to the SusD family.</text>
</comment>
<comment type="subcellular location">
    <subcellularLocation>
        <location evidence="1">Cell outer membrane</location>
    </subcellularLocation>
</comment>
<feature type="domain" description="SusD-like N-terminal" evidence="7">
    <location>
        <begin position="47"/>
        <end position="249"/>
    </location>
</feature>
<keyword evidence="3" id="KW-0732">Signal</keyword>
<dbReference type="Pfam" id="PF07980">
    <property type="entry name" value="SusD_RagB"/>
    <property type="match status" value="1"/>
</dbReference>
<dbReference type="Pfam" id="PF14322">
    <property type="entry name" value="SusD-like_3"/>
    <property type="match status" value="1"/>
</dbReference>
<dbReference type="InterPro" id="IPR012944">
    <property type="entry name" value="SusD_RagB_dom"/>
</dbReference>
<evidence type="ECO:0000256" key="4">
    <source>
        <dbReference type="ARBA" id="ARBA00023136"/>
    </source>
</evidence>
<dbReference type="Proteomes" id="UP000708576">
    <property type="component" value="Unassembled WGS sequence"/>
</dbReference>
<sequence length="540" mass="62782">MKRSNCKKNRLMKMKEPQYKRTMKIRTIYSLLWGLILSVSFTSCSNWLDLKPESDQVLEDFWKTESQVNQVMNACYRSMLEYDYLDRAMVWGELRSDNVTFGSQMEVNMYLMINVDITSSNAYARWAPMYRTINYCNNWLYFAPGVMDLDPNFTSAKYQFARAEVLTIRALSYFYLVRTFENVPWVDTPSIDDTQDYNVPQSTEDEVLDHITADLVDALRTARESFDISAQNKGRITKNAIRTLLADIALWRNDYESVVNYCDEVINTERYELVEAEDVLQDVFYIGNSQESIFELQFRSSNLENGPVRTNIGWSGAELGSWAFPFNLMQDGGPFTFQVSANTTEGEKDIRKYDYMIQRSAEAYYPFKYAGYRSTFGDDEDVSVNDYYYTLDWSNWIVYRYSDVLLMKAEALVEIGGREQEALDLVNETFLRSNPEDDPLTLANYQGGLLRNLVLRERQREFMWEGKRWYDLMRLARRADSTDPLLGYVMNKFSGDGNYAAKMSVMDALYMPVHISEINANPNLEQNPFYEINSGSSSGN</sequence>
<dbReference type="CDD" id="cd08977">
    <property type="entry name" value="SusD"/>
    <property type="match status" value="1"/>
</dbReference>
<gene>
    <name evidence="8" type="ORF">KEM10_15115</name>
</gene>
<keyword evidence="4" id="KW-0472">Membrane</keyword>
<dbReference type="Gene3D" id="1.25.40.390">
    <property type="match status" value="1"/>
</dbReference>
<dbReference type="InterPro" id="IPR033985">
    <property type="entry name" value="SusD-like_N"/>
</dbReference>